<accession>A0A848H4K9</accession>
<feature type="region of interest" description="Disordered" evidence="1">
    <location>
        <begin position="167"/>
        <end position="198"/>
    </location>
</feature>
<sequence>MNPKRLIALLLTLLLVLFGAAARAQAAEPTVHDIYQAADAGDLQRARTLVDQVLEKHPNSAKAHYVKAEIAARQQDAATARSELQNAERIAPGLPFAKPEAAAALRSQVSHLGSSSTNSVQPQQRVPQEQRRMGAPPSGGFGLGGLLVLGVIVIAVIAIFKSRRRPAYGPYQQPGAPDNNFGRYDGGVPQQPWGGQPYGYGNVPPAQPQPGLGSTLGRGLATGLAVGAGAVAAQEIGRRMFEHGNGQQPAMDNRDLHGGSGADSSLARDAGLGSLSGDRDRTNADFGGNDFGIADNGSWDDGGGSFDGGGSDDWN</sequence>
<dbReference type="AlphaFoldDB" id="A0A848H4K9"/>
<name>A0A848H4K9_9BURK</name>
<evidence type="ECO:0000313" key="4">
    <source>
        <dbReference type="EMBL" id="NML44170.1"/>
    </source>
</evidence>
<organism evidence="4 5">
    <name type="scientific">Ramlibacter agri</name>
    <dbReference type="NCBI Taxonomy" id="2728837"/>
    <lineage>
        <taxon>Bacteria</taxon>
        <taxon>Pseudomonadati</taxon>
        <taxon>Pseudomonadota</taxon>
        <taxon>Betaproteobacteria</taxon>
        <taxon>Burkholderiales</taxon>
        <taxon>Comamonadaceae</taxon>
        <taxon>Ramlibacter</taxon>
    </lineage>
</organism>
<dbReference type="RefSeq" id="WP_169418324.1">
    <property type="nucleotide sequence ID" value="NZ_JABBFX010000001.1"/>
</dbReference>
<dbReference type="Proteomes" id="UP000541185">
    <property type="component" value="Unassembled WGS sequence"/>
</dbReference>
<feature type="compositionally biased region" description="Low complexity" evidence="1">
    <location>
        <begin position="186"/>
        <end position="198"/>
    </location>
</feature>
<keyword evidence="2" id="KW-0472">Membrane</keyword>
<dbReference type="InterPro" id="IPR011990">
    <property type="entry name" value="TPR-like_helical_dom_sf"/>
</dbReference>
<feature type="region of interest" description="Disordered" evidence="1">
    <location>
        <begin position="243"/>
        <end position="315"/>
    </location>
</feature>
<dbReference type="SUPFAM" id="SSF48452">
    <property type="entry name" value="TPR-like"/>
    <property type="match status" value="1"/>
</dbReference>
<evidence type="ECO:0000256" key="1">
    <source>
        <dbReference type="SAM" id="MobiDB-lite"/>
    </source>
</evidence>
<feature type="compositionally biased region" description="Gly residues" evidence="1">
    <location>
        <begin position="300"/>
        <end position="315"/>
    </location>
</feature>
<keyword evidence="5" id="KW-1185">Reference proteome</keyword>
<feature type="signal peptide" evidence="3">
    <location>
        <begin position="1"/>
        <end position="26"/>
    </location>
</feature>
<proteinExistence type="predicted"/>
<protein>
    <recommendedName>
        <fullName evidence="6">Tetratricopeptide repeat protein</fullName>
    </recommendedName>
</protein>
<gene>
    <name evidence="4" type="ORF">HHL11_10445</name>
</gene>
<reference evidence="4 5" key="1">
    <citation type="submission" date="2020-04" db="EMBL/GenBank/DDBJ databases">
        <title>Ramlibacter sp. G-1-2-2 isolated from soil.</title>
        <authorList>
            <person name="Dahal R.H."/>
        </authorList>
    </citation>
    <scope>NUCLEOTIDE SEQUENCE [LARGE SCALE GENOMIC DNA]</scope>
    <source>
        <strain evidence="4 5">G-1-2-2</strain>
    </source>
</reference>
<keyword evidence="2" id="KW-1133">Transmembrane helix</keyword>
<comment type="caution">
    <text evidence="4">The sequence shown here is derived from an EMBL/GenBank/DDBJ whole genome shotgun (WGS) entry which is preliminary data.</text>
</comment>
<dbReference type="EMBL" id="JABBFX010000001">
    <property type="protein sequence ID" value="NML44170.1"/>
    <property type="molecule type" value="Genomic_DNA"/>
</dbReference>
<dbReference type="Pfam" id="PF13432">
    <property type="entry name" value="TPR_16"/>
    <property type="match status" value="1"/>
</dbReference>
<evidence type="ECO:0008006" key="6">
    <source>
        <dbReference type="Google" id="ProtNLM"/>
    </source>
</evidence>
<evidence type="ECO:0000256" key="3">
    <source>
        <dbReference type="SAM" id="SignalP"/>
    </source>
</evidence>
<feature type="chain" id="PRO_5032724603" description="Tetratricopeptide repeat protein" evidence="3">
    <location>
        <begin position="27"/>
        <end position="315"/>
    </location>
</feature>
<evidence type="ECO:0000256" key="2">
    <source>
        <dbReference type="SAM" id="Phobius"/>
    </source>
</evidence>
<evidence type="ECO:0000313" key="5">
    <source>
        <dbReference type="Proteomes" id="UP000541185"/>
    </source>
</evidence>
<feature type="transmembrane region" description="Helical" evidence="2">
    <location>
        <begin position="140"/>
        <end position="160"/>
    </location>
</feature>
<dbReference type="Gene3D" id="1.25.40.10">
    <property type="entry name" value="Tetratricopeptide repeat domain"/>
    <property type="match status" value="1"/>
</dbReference>
<feature type="region of interest" description="Disordered" evidence="1">
    <location>
        <begin position="107"/>
        <end position="136"/>
    </location>
</feature>
<keyword evidence="2" id="KW-0812">Transmembrane</keyword>
<feature type="compositionally biased region" description="Polar residues" evidence="1">
    <location>
        <begin position="107"/>
        <end position="119"/>
    </location>
</feature>
<keyword evidence="3" id="KW-0732">Signal</keyword>